<dbReference type="AlphaFoldDB" id="A0A9N8Q0A9"/>
<protein>
    <submittedName>
        <fullName evidence="1">Uncharacterized protein</fullName>
    </submittedName>
</protein>
<evidence type="ECO:0000313" key="2">
    <source>
        <dbReference type="Proteomes" id="UP001154114"/>
    </source>
</evidence>
<evidence type="ECO:0000313" key="1">
    <source>
        <dbReference type="EMBL" id="CAD0201175.1"/>
    </source>
</evidence>
<gene>
    <name evidence="1" type="ORF">CINC_LOCUS2849</name>
</gene>
<dbReference type="Proteomes" id="UP001154114">
    <property type="component" value="Chromosome 14"/>
</dbReference>
<accession>A0A9N8Q0A9</accession>
<proteinExistence type="predicted"/>
<reference evidence="1" key="1">
    <citation type="submission" date="2021-12" db="EMBL/GenBank/DDBJ databases">
        <authorList>
            <person name="King R."/>
        </authorList>
    </citation>
    <scope>NUCLEOTIDE SEQUENCE</scope>
</reference>
<organism evidence="1 2">
    <name type="scientific">Chrysodeixis includens</name>
    <name type="common">Soybean looper</name>
    <name type="synonym">Pseudoplusia includens</name>
    <dbReference type="NCBI Taxonomy" id="689277"/>
    <lineage>
        <taxon>Eukaryota</taxon>
        <taxon>Metazoa</taxon>
        <taxon>Ecdysozoa</taxon>
        <taxon>Arthropoda</taxon>
        <taxon>Hexapoda</taxon>
        <taxon>Insecta</taxon>
        <taxon>Pterygota</taxon>
        <taxon>Neoptera</taxon>
        <taxon>Endopterygota</taxon>
        <taxon>Lepidoptera</taxon>
        <taxon>Glossata</taxon>
        <taxon>Ditrysia</taxon>
        <taxon>Noctuoidea</taxon>
        <taxon>Noctuidae</taxon>
        <taxon>Plusiinae</taxon>
        <taxon>Chrysodeixis</taxon>
    </lineage>
</organism>
<keyword evidence="2" id="KW-1185">Reference proteome</keyword>
<dbReference type="EMBL" id="LR824017">
    <property type="protein sequence ID" value="CAD0201175.1"/>
    <property type="molecule type" value="Genomic_DNA"/>
</dbReference>
<name>A0A9N8Q0A9_CHRIL</name>
<sequence length="112" mass="13156">MRGRRSMSSSSILSYPNKTKRTKIKVLSNNISSKSIFSFETFKCFFLTFATFTHITTNGSYEYLQNYSILNNSMKLFIYPIQLTINLFRRIQSTSSQNHYLRIKFVYSQSDS</sequence>